<organism evidence="2 3">
    <name type="scientific">Spirosoma endbachense</name>
    <dbReference type="NCBI Taxonomy" id="2666025"/>
    <lineage>
        <taxon>Bacteria</taxon>
        <taxon>Pseudomonadati</taxon>
        <taxon>Bacteroidota</taxon>
        <taxon>Cytophagia</taxon>
        <taxon>Cytophagales</taxon>
        <taxon>Cytophagaceae</taxon>
        <taxon>Spirosoma</taxon>
    </lineage>
</organism>
<evidence type="ECO:0008006" key="4">
    <source>
        <dbReference type="Google" id="ProtNLM"/>
    </source>
</evidence>
<dbReference type="InterPro" id="IPR024447">
    <property type="entry name" value="YXWGXW_rpt"/>
</dbReference>
<evidence type="ECO:0000313" key="2">
    <source>
        <dbReference type="EMBL" id="QHW00530.1"/>
    </source>
</evidence>
<dbReference type="AlphaFoldDB" id="A0A6P1W940"/>
<protein>
    <recommendedName>
        <fullName evidence="4">BcpO-related WXXGXW repeat protein</fullName>
    </recommendedName>
</protein>
<dbReference type="KEGG" id="senf:GJR95_38360"/>
<sequence length="108" mass="12451">MTLKRNAMKTMINQLKALFIIGMLFPALFTACTATATTQGPPPTRVEVIPRAPSGRHVWIPGHYVRRGRNYAWVNGYYRVAPARYSAWTPGQWRQTRRGPVWVEGHWR</sequence>
<evidence type="ECO:0000256" key="1">
    <source>
        <dbReference type="SAM" id="SignalP"/>
    </source>
</evidence>
<keyword evidence="3" id="KW-1185">Reference proteome</keyword>
<name>A0A6P1W940_9BACT</name>
<proteinExistence type="predicted"/>
<evidence type="ECO:0000313" key="3">
    <source>
        <dbReference type="Proteomes" id="UP000464577"/>
    </source>
</evidence>
<feature type="signal peptide" evidence="1">
    <location>
        <begin position="1"/>
        <end position="36"/>
    </location>
</feature>
<dbReference type="EMBL" id="CP045997">
    <property type="protein sequence ID" value="QHW00530.1"/>
    <property type="molecule type" value="Genomic_DNA"/>
</dbReference>
<dbReference type="Proteomes" id="UP000464577">
    <property type="component" value="Chromosome"/>
</dbReference>
<gene>
    <name evidence="2" type="ORF">GJR95_38360</name>
</gene>
<reference evidence="2 3" key="1">
    <citation type="submission" date="2019-11" db="EMBL/GenBank/DDBJ databases">
        <title>Spirosoma endbachense sp. nov., isolated from a natural salt meadow.</title>
        <authorList>
            <person name="Rojas J."/>
            <person name="Ambika Manirajan B."/>
            <person name="Ratering S."/>
            <person name="Suarez C."/>
            <person name="Geissler-Plaum R."/>
            <person name="Schnell S."/>
        </authorList>
    </citation>
    <scope>NUCLEOTIDE SEQUENCE [LARGE SCALE GENOMIC DNA]</scope>
    <source>
        <strain evidence="2 3">I-24</strain>
    </source>
</reference>
<dbReference type="PROSITE" id="PS51257">
    <property type="entry name" value="PROKAR_LIPOPROTEIN"/>
    <property type="match status" value="1"/>
</dbReference>
<keyword evidence="1" id="KW-0732">Signal</keyword>
<accession>A0A6P1W940</accession>
<feature type="chain" id="PRO_5026778917" description="BcpO-related WXXGXW repeat protein" evidence="1">
    <location>
        <begin position="37"/>
        <end position="108"/>
    </location>
</feature>
<dbReference type="Pfam" id="PF12779">
    <property type="entry name" value="WXXGXW"/>
    <property type="match status" value="2"/>
</dbReference>